<sequence>MNRRRYLTTASIAAITSLAGCFGRNETDADEPTDNNSSPTYTPEPVTTDAREWHGGYRRTEEHGAVIYADGLHVSAVFTYASPQLGVYFGDPVDGSAEGIPDEEFEWVVASDGAYLWTPYIELRAEASDYSMEPENPAEAVPPERWLADGGEATDSREVQPLTTGFDESPTYYRLVDQDGTRTVLAYTYPEQQGRDGRFPAFEVASRWCNVTYDGADARAKWTFDF</sequence>
<gene>
    <name evidence="2" type="ORF">HTZ84_22510</name>
</gene>
<evidence type="ECO:0000256" key="1">
    <source>
        <dbReference type="SAM" id="MobiDB-lite"/>
    </source>
</evidence>
<keyword evidence="3" id="KW-1185">Reference proteome</keyword>
<dbReference type="EMBL" id="JABUQZ010000003">
    <property type="protein sequence ID" value="NUC75041.1"/>
    <property type="molecule type" value="Genomic_DNA"/>
</dbReference>
<comment type="caution">
    <text evidence="2">The sequence shown here is derived from an EMBL/GenBank/DDBJ whole genome shotgun (WGS) entry which is preliminary data.</text>
</comment>
<proteinExistence type="predicted"/>
<dbReference type="RefSeq" id="WP_174682879.1">
    <property type="nucleotide sequence ID" value="NZ_JABUQZ010000003.1"/>
</dbReference>
<organism evidence="2 3">
    <name type="scientific">Haloterrigena gelatinilytica</name>
    <dbReference type="NCBI Taxonomy" id="2741724"/>
    <lineage>
        <taxon>Archaea</taxon>
        <taxon>Methanobacteriati</taxon>
        <taxon>Methanobacteriota</taxon>
        <taxon>Stenosarchaea group</taxon>
        <taxon>Halobacteria</taxon>
        <taxon>Halobacteriales</taxon>
        <taxon>Natrialbaceae</taxon>
        <taxon>Haloterrigena</taxon>
    </lineage>
</organism>
<feature type="region of interest" description="Disordered" evidence="1">
    <location>
        <begin position="24"/>
        <end position="50"/>
    </location>
</feature>
<name>A0ABX2LH50_9EURY</name>
<evidence type="ECO:0000313" key="2">
    <source>
        <dbReference type="EMBL" id="NUC75041.1"/>
    </source>
</evidence>
<dbReference type="PROSITE" id="PS51257">
    <property type="entry name" value="PROKAR_LIPOPROTEIN"/>
    <property type="match status" value="1"/>
</dbReference>
<reference evidence="2 3" key="1">
    <citation type="submission" date="2020-06" db="EMBL/GenBank/DDBJ databases">
        <title>Haloterrigena sp. nov., an extremely halophilic archaeon isolated from a saline sediment.</title>
        <authorList>
            <person name="Liu B.-B."/>
        </authorList>
    </citation>
    <scope>NUCLEOTIDE SEQUENCE [LARGE SCALE GENOMIC DNA]</scope>
    <source>
        <strain evidence="2 3">SYSU A558-1</strain>
    </source>
</reference>
<evidence type="ECO:0008006" key="4">
    <source>
        <dbReference type="Google" id="ProtNLM"/>
    </source>
</evidence>
<dbReference type="Proteomes" id="UP001016761">
    <property type="component" value="Unassembled WGS sequence"/>
</dbReference>
<accession>A0ABX2LH50</accession>
<evidence type="ECO:0000313" key="3">
    <source>
        <dbReference type="Proteomes" id="UP001016761"/>
    </source>
</evidence>
<protein>
    <recommendedName>
        <fullName evidence="4">Tat pathway signal sequence domain protein</fullName>
    </recommendedName>
</protein>